<evidence type="ECO:0000256" key="3">
    <source>
        <dbReference type="ARBA" id="ARBA00022729"/>
    </source>
</evidence>
<dbReference type="GO" id="GO:0009617">
    <property type="term" value="P:response to bacterium"/>
    <property type="evidence" value="ECO:0007669"/>
    <property type="project" value="TreeGrafter"/>
</dbReference>
<evidence type="ECO:0000256" key="7">
    <source>
        <dbReference type="ARBA" id="ARBA00023180"/>
    </source>
</evidence>
<organism evidence="10 11">
    <name type="scientific">Amphilophus citrinellus</name>
    <name type="common">Midas cichlid</name>
    <name type="synonym">Cichlasoma citrinellum</name>
    <dbReference type="NCBI Taxonomy" id="61819"/>
    <lineage>
        <taxon>Eukaryota</taxon>
        <taxon>Metazoa</taxon>
        <taxon>Chordata</taxon>
        <taxon>Craniata</taxon>
        <taxon>Vertebrata</taxon>
        <taxon>Euteleostomi</taxon>
        <taxon>Actinopterygii</taxon>
        <taxon>Neopterygii</taxon>
        <taxon>Teleostei</taxon>
        <taxon>Neoteleostei</taxon>
        <taxon>Acanthomorphata</taxon>
        <taxon>Ovalentaria</taxon>
        <taxon>Cichlomorphae</taxon>
        <taxon>Cichliformes</taxon>
        <taxon>Cichlidae</taxon>
        <taxon>New World cichlids</taxon>
        <taxon>Cichlasomatinae</taxon>
        <taxon>Heroini</taxon>
        <taxon>Amphilophus</taxon>
    </lineage>
</organism>
<dbReference type="Pfam" id="PF07686">
    <property type="entry name" value="V-set"/>
    <property type="match status" value="1"/>
</dbReference>
<reference evidence="10" key="1">
    <citation type="submission" date="2025-08" db="UniProtKB">
        <authorList>
            <consortium name="Ensembl"/>
        </authorList>
    </citation>
    <scope>IDENTIFICATION</scope>
</reference>
<dbReference type="Gene3D" id="2.60.40.10">
    <property type="entry name" value="Immunoglobulins"/>
    <property type="match status" value="1"/>
</dbReference>
<evidence type="ECO:0000259" key="9">
    <source>
        <dbReference type="SMART" id="SM00409"/>
    </source>
</evidence>
<feature type="domain" description="Immunoglobulin" evidence="9">
    <location>
        <begin position="23"/>
        <end position="126"/>
    </location>
</feature>
<sequence length="205" mass="23263">GMNFTLIATLGFCNLFWISVSGSHTVEVRQGEEVTLRCSNISEYSSLTFWFKLVSRTKASCISVMFRADRRVAYCEGFHSGSFEMSSNSSTIFLKIRRVAVSDSGLYFCGFFTIFPVFNVIRLHVKECDGMANLILALLTVFLINVIIALAVRMRKLQTGTIKRYWMILNLDSEEAVMTLYAGTIRNRRPASQEEVETHVFYAAQ</sequence>
<protein>
    <recommendedName>
        <fullName evidence="9">Immunoglobulin domain-containing protein</fullName>
    </recommendedName>
</protein>
<name>A0A3Q0RC89_AMPCI</name>
<dbReference type="Ensembl" id="ENSACIT00000010076.1">
    <property type="protein sequence ID" value="ENSACIP00000009789.1"/>
    <property type="gene ID" value="ENSACIG00000007634.1"/>
</dbReference>
<evidence type="ECO:0000256" key="2">
    <source>
        <dbReference type="ARBA" id="ARBA00022475"/>
    </source>
</evidence>
<evidence type="ECO:0000256" key="8">
    <source>
        <dbReference type="SAM" id="Phobius"/>
    </source>
</evidence>
<proteinExistence type="predicted"/>
<evidence type="ECO:0000256" key="5">
    <source>
        <dbReference type="ARBA" id="ARBA00023136"/>
    </source>
</evidence>
<accession>A0A3Q0RC89</accession>
<keyword evidence="3" id="KW-0732">Signal</keyword>
<comment type="subcellular location">
    <subcellularLocation>
        <location evidence="1">Cell membrane</location>
    </subcellularLocation>
</comment>
<dbReference type="GO" id="GO:0005886">
    <property type="term" value="C:plasma membrane"/>
    <property type="evidence" value="ECO:0007669"/>
    <property type="project" value="UniProtKB-SubCell"/>
</dbReference>
<dbReference type="OMA" id="AYCDGFH"/>
<dbReference type="InterPro" id="IPR036179">
    <property type="entry name" value="Ig-like_dom_sf"/>
</dbReference>
<keyword evidence="7" id="KW-0325">Glycoprotein</keyword>
<evidence type="ECO:0000313" key="11">
    <source>
        <dbReference type="Proteomes" id="UP000261340"/>
    </source>
</evidence>
<keyword evidence="4" id="KW-0391">Immunity</keyword>
<feature type="transmembrane region" description="Helical" evidence="8">
    <location>
        <begin position="105"/>
        <end position="125"/>
    </location>
</feature>
<evidence type="ECO:0000256" key="4">
    <source>
        <dbReference type="ARBA" id="ARBA00022859"/>
    </source>
</evidence>
<dbReference type="GO" id="GO:0002376">
    <property type="term" value="P:immune system process"/>
    <property type="evidence" value="ECO:0007669"/>
    <property type="project" value="UniProtKB-KW"/>
</dbReference>
<dbReference type="InterPro" id="IPR003599">
    <property type="entry name" value="Ig_sub"/>
</dbReference>
<dbReference type="SMART" id="SM00409">
    <property type="entry name" value="IG"/>
    <property type="match status" value="1"/>
</dbReference>
<keyword evidence="6" id="KW-1015">Disulfide bond</keyword>
<dbReference type="AlphaFoldDB" id="A0A3Q0RC89"/>
<evidence type="ECO:0000313" key="10">
    <source>
        <dbReference type="Ensembl" id="ENSACIP00000009789.1"/>
    </source>
</evidence>
<dbReference type="InterPro" id="IPR013106">
    <property type="entry name" value="Ig_V-set"/>
</dbReference>
<dbReference type="InterPro" id="IPR013783">
    <property type="entry name" value="Ig-like_fold"/>
</dbReference>
<reference evidence="10" key="2">
    <citation type="submission" date="2025-09" db="UniProtKB">
        <authorList>
            <consortium name="Ensembl"/>
        </authorList>
    </citation>
    <scope>IDENTIFICATION</scope>
</reference>
<evidence type="ECO:0000256" key="6">
    <source>
        <dbReference type="ARBA" id="ARBA00023157"/>
    </source>
</evidence>
<evidence type="ECO:0000256" key="1">
    <source>
        <dbReference type="ARBA" id="ARBA00004236"/>
    </source>
</evidence>
<dbReference type="SUPFAM" id="SSF48726">
    <property type="entry name" value="Immunoglobulin"/>
    <property type="match status" value="1"/>
</dbReference>
<dbReference type="PANTHER" id="PTHR19433:SF111">
    <property type="entry name" value="T CELL RECEPTOR ALPHA VARIABLE 4"/>
    <property type="match status" value="1"/>
</dbReference>
<dbReference type="Proteomes" id="UP000261340">
    <property type="component" value="Unplaced"/>
</dbReference>
<keyword evidence="2" id="KW-1003">Cell membrane</keyword>
<keyword evidence="8" id="KW-0812">Transmembrane</keyword>
<dbReference type="InterPro" id="IPR052051">
    <property type="entry name" value="TCR_complex_component"/>
</dbReference>
<dbReference type="GeneTree" id="ENSGT00950000183391"/>
<keyword evidence="5 8" id="KW-0472">Membrane</keyword>
<feature type="transmembrane region" description="Helical" evidence="8">
    <location>
        <begin position="131"/>
        <end position="152"/>
    </location>
</feature>
<dbReference type="PANTHER" id="PTHR19433">
    <property type="entry name" value="T-CELL RECEPTOR ALPHA CHAIN V REGION-RELATED"/>
    <property type="match status" value="1"/>
</dbReference>
<keyword evidence="11" id="KW-1185">Reference proteome</keyword>
<keyword evidence="8" id="KW-1133">Transmembrane helix</keyword>